<protein>
    <recommendedName>
        <fullName evidence="4">DYW domain-containing protein</fullName>
    </recommendedName>
</protein>
<dbReference type="Pfam" id="PF01535">
    <property type="entry name" value="PPR"/>
    <property type="match status" value="4"/>
</dbReference>
<dbReference type="NCBIfam" id="TIGR00756">
    <property type="entry name" value="PPR"/>
    <property type="match status" value="6"/>
</dbReference>
<dbReference type="InterPro" id="IPR046848">
    <property type="entry name" value="E_motif"/>
</dbReference>
<dbReference type="Pfam" id="PF20430">
    <property type="entry name" value="Eplus_motif"/>
    <property type="match status" value="1"/>
</dbReference>
<dbReference type="AlphaFoldDB" id="A0A059A1A9"/>
<dbReference type="Pfam" id="PF20431">
    <property type="entry name" value="E_motif"/>
    <property type="match status" value="1"/>
</dbReference>
<dbReference type="GO" id="GO:0003723">
    <property type="term" value="F:RNA binding"/>
    <property type="evidence" value="ECO:0007669"/>
    <property type="project" value="InterPro"/>
</dbReference>
<dbReference type="PROSITE" id="PS51375">
    <property type="entry name" value="PPR"/>
    <property type="match status" value="5"/>
</dbReference>
<dbReference type="Pfam" id="PF13041">
    <property type="entry name" value="PPR_2"/>
    <property type="match status" value="3"/>
</dbReference>
<accession>A0A059A1A9</accession>
<dbReference type="InterPro" id="IPR046960">
    <property type="entry name" value="PPR_At4g14850-like_plant"/>
</dbReference>
<dbReference type="PANTHER" id="PTHR47926:SF373">
    <property type="entry name" value="TETRATRICOPEPTIDE-LIKE HELICAL DOMAIN SUPERFAMILY, DYW DOMAIN-CONTAINING PROTEIN"/>
    <property type="match status" value="1"/>
</dbReference>
<comment type="similarity">
    <text evidence="1">Belongs to the PPR family. PCMP-H subfamily.</text>
</comment>
<organism evidence="5">
    <name type="scientific">Eucalyptus grandis</name>
    <name type="common">Flooded gum</name>
    <dbReference type="NCBI Taxonomy" id="71139"/>
    <lineage>
        <taxon>Eukaryota</taxon>
        <taxon>Viridiplantae</taxon>
        <taxon>Streptophyta</taxon>
        <taxon>Embryophyta</taxon>
        <taxon>Tracheophyta</taxon>
        <taxon>Spermatophyta</taxon>
        <taxon>Magnoliopsida</taxon>
        <taxon>eudicotyledons</taxon>
        <taxon>Gunneridae</taxon>
        <taxon>Pentapetalae</taxon>
        <taxon>rosids</taxon>
        <taxon>malvids</taxon>
        <taxon>Myrtales</taxon>
        <taxon>Myrtaceae</taxon>
        <taxon>Myrtoideae</taxon>
        <taxon>Eucalypteae</taxon>
        <taxon>Eucalyptus</taxon>
    </lineage>
</organism>
<dbReference type="FunFam" id="1.25.40.10:FF:000344">
    <property type="entry name" value="Pentatricopeptide repeat-containing protein"/>
    <property type="match status" value="1"/>
</dbReference>
<gene>
    <name evidence="5" type="ORF">EUGRSUZ_K00937</name>
</gene>
<dbReference type="OMA" id="EPNERIW"/>
<proteinExistence type="inferred from homology"/>
<evidence type="ECO:0000256" key="3">
    <source>
        <dbReference type="PROSITE-ProRule" id="PRU00708"/>
    </source>
</evidence>
<dbReference type="Pfam" id="PF14432">
    <property type="entry name" value="DYW_deaminase"/>
    <property type="match status" value="1"/>
</dbReference>
<dbReference type="EMBL" id="KK198763">
    <property type="protein sequence ID" value="KCW47130.1"/>
    <property type="molecule type" value="Genomic_DNA"/>
</dbReference>
<feature type="repeat" description="PPR" evidence="3">
    <location>
        <begin position="280"/>
        <end position="314"/>
    </location>
</feature>
<feature type="repeat" description="PPR" evidence="3">
    <location>
        <begin position="111"/>
        <end position="145"/>
    </location>
</feature>
<dbReference type="InterPro" id="IPR011990">
    <property type="entry name" value="TPR-like_helical_dom_sf"/>
</dbReference>
<dbReference type="GO" id="GO:0008270">
    <property type="term" value="F:zinc ion binding"/>
    <property type="evidence" value="ECO:0007669"/>
    <property type="project" value="InterPro"/>
</dbReference>
<evidence type="ECO:0000256" key="2">
    <source>
        <dbReference type="ARBA" id="ARBA00022737"/>
    </source>
</evidence>
<evidence type="ECO:0000313" key="5">
    <source>
        <dbReference type="EMBL" id="KCW47130.1"/>
    </source>
</evidence>
<dbReference type="FunCoup" id="A0A059A1A9">
    <property type="interactions" value="60"/>
</dbReference>
<reference evidence="5" key="1">
    <citation type="submission" date="2013-07" db="EMBL/GenBank/DDBJ databases">
        <title>The genome of Eucalyptus grandis.</title>
        <authorList>
            <person name="Schmutz J."/>
            <person name="Hayes R."/>
            <person name="Myburg A."/>
            <person name="Tuskan G."/>
            <person name="Grattapaglia D."/>
            <person name="Rokhsar D.S."/>
        </authorList>
    </citation>
    <scope>NUCLEOTIDE SEQUENCE</scope>
    <source>
        <tissue evidence="5">Leaf extractions</tissue>
    </source>
</reference>
<dbReference type="InterPro" id="IPR032867">
    <property type="entry name" value="DYW_dom"/>
</dbReference>
<dbReference type="InParanoid" id="A0A059A1A9"/>
<evidence type="ECO:0000256" key="1">
    <source>
        <dbReference type="ARBA" id="ARBA00006643"/>
    </source>
</evidence>
<dbReference type="GO" id="GO:0009451">
    <property type="term" value="P:RNA modification"/>
    <property type="evidence" value="ECO:0007669"/>
    <property type="project" value="InterPro"/>
</dbReference>
<dbReference type="KEGG" id="egr:104424865"/>
<feature type="repeat" description="PPR" evidence="3">
    <location>
        <begin position="381"/>
        <end position="415"/>
    </location>
</feature>
<evidence type="ECO:0000259" key="4">
    <source>
        <dbReference type="Pfam" id="PF14432"/>
    </source>
</evidence>
<dbReference type="Gramene" id="KCW47130">
    <property type="protein sequence ID" value="KCW47130"/>
    <property type="gene ID" value="EUGRSUZ_K00937"/>
</dbReference>
<dbReference type="OrthoDB" id="185373at2759"/>
<dbReference type="FunFam" id="1.25.40.10:FF:002148">
    <property type="entry name" value="Pentatricopeptide repeat-containing protein At2g29760, chloroplastic"/>
    <property type="match status" value="1"/>
</dbReference>
<feature type="domain" description="DYW" evidence="4">
    <location>
        <begin position="596"/>
        <end position="688"/>
    </location>
</feature>
<feature type="repeat" description="PPR" evidence="3">
    <location>
        <begin position="416"/>
        <end position="451"/>
    </location>
</feature>
<dbReference type="InterPro" id="IPR002885">
    <property type="entry name" value="PPR_rpt"/>
</dbReference>
<keyword evidence="2" id="KW-0677">Repeat</keyword>
<dbReference type="eggNOG" id="KOG4197">
    <property type="taxonomic scope" value="Eukaryota"/>
</dbReference>
<name>A0A059A1A9_EUCGR</name>
<dbReference type="InterPro" id="IPR046849">
    <property type="entry name" value="E2_motif"/>
</dbReference>
<feature type="repeat" description="PPR" evidence="3">
    <location>
        <begin position="212"/>
        <end position="246"/>
    </location>
</feature>
<dbReference type="PANTHER" id="PTHR47926">
    <property type="entry name" value="PENTATRICOPEPTIDE REPEAT-CONTAINING PROTEIN"/>
    <property type="match status" value="1"/>
</dbReference>
<dbReference type="Gene3D" id="1.25.40.10">
    <property type="entry name" value="Tetratricopeptide repeat domain"/>
    <property type="match status" value="4"/>
</dbReference>
<sequence>MSRWRLQVRAKCPFGVRCVELSASRQLRFFVASTSESEIVPKDLPLDGEVFGKILDRNPDIRTLKKLHSKIFRDQVLRADPVLGVKLMRAYAARGKPETARQVFDEVCERNVIIYNVMIRSYVNNRQYRDALVLFKDMLGCGYVPDNYTYPCVLKACSGSSNKVAGLQIHAAAVRVGQDSCLFVGNGLVAMYGKCGCLAEARQVLDEMPRRDVVSWNSMVACYAQNGQFDSALRVCREMELLKVGYNSGTMASLLPAVSNASAESVEYVEKMFLKMDKSNLISWNVMIAVYVNNSMPAKAVDLFSQMEAHKVEPDVITFASILPACGDLSALSLGRKIHECVERKTLRPNLLLENALIDMYAKCGCLSDARLVFDKLIVQDVISWTSMISAYGISGLGRDAVALFSRMQNSGLEPDSIAFVSVLSACSHTGLLDEGRRYFNLMIEEHGIEPRLEHFSCMVDLLGRAGKVDEAYRLIQKMPIEPNERVWGALLGACRVYSNMKIGLLAADCLFQLVPEQSGYYVLLSNIYAKAGRWQDVAKVRSTMKSKGIKKAPGVSNFELNNIVHTFLAGDQSHPQSTRIYEELDILVGKMRELGYVPETDSTLHDVEDEDKDGHLAVHSEKLAIVFALLNTEPGTPIRITKNLRICGDCHTASRLISKITQREIIIRDTNRFHNFVNGVCSCGDYW</sequence>
<dbReference type="SUPFAM" id="SSF48452">
    <property type="entry name" value="TPR-like"/>
    <property type="match status" value="1"/>
</dbReference>